<dbReference type="EMBL" id="JAQJZL010000010">
    <property type="protein sequence ID" value="KAJ6034489.1"/>
    <property type="molecule type" value="Genomic_DNA"/>
</dbReference>
<feature type="compositionally biased region" description="Polar residues" evidence="1">
    <location>
        <begin position="1"/>
        <end position="12"/>
    </location>
</feature>
<gene>
    <name evidence="2" type="ORF">N7460_008664</name>
</gene>
<reference evidence="2" key="1">
    <citation type="journal article" date="2023" name="IMA Fungus">
        <title>Comparative genomic study of the Penicillium genus elucidates a diverse pangenome and 15 lateral gene transfer events.</title>
        <authorList>
            <person name="Petersen C."/>
            <person name="Sorensen T."/>
            <person name="Nielsen M.R."/>
            <person name="Sondergaard T.E."/>
            <person name="Sorensen J.L."/>
            <person name="Fitzpatrick D.A."/>
            <person name="Frisvad J.C."/>
            <person name="Nielsen K.L."/>
        </authorList>
    </citation>
    <scope>NUCLEOTIDE SEQUENCE</scope>
    <source>
        <strain evidence="2">IBT 15450</strain>
    </source>
</reference>
<evidence type="ECO:0000256" key="1">
    <source>
        <dbReference type="SAM" id="MobiDB-lite"/>
    </source>
</evidence>
<reference evidence="2" key="2">
    <citation type="submission" date="2023-01" db="EMBL/GenBank/DDBJ databases">
        <authorList>
            <person name="Petersen C."/>
        </authorList>
    </citation>
    <scope>NUCLEOTIDE SEQUENCE</scope>
    <source>
        <strain evidence="2">IBT 15450</strain>
    </source>
</reference>
<comment type="caution">
    <text evidence="2">The sequence shown here is derived from an EMBL/GenBank/DDBJ whole genome shotgun (WGS) entry which is preliminary data.</text>
</comment>
<evidence type="ECO:0000313" key="3">
    <source>
        <dbReference type="Proteomes" id="UP001219568"/>
    </source>
</evidence>
<name>A0AAD6I657_PENCN</name>
<protein>
    <submittedName>
        <fullName evidence="2">Uncharacterized protein</fullName>
    </submittedName>
</protein>
<accession>A0AAD6I657</accession>
<dbReference type="Proteomes" id="UP001219568">
    <property type="component" value="Unassembled WGS sequence"/>
</dbReference>
<organism evidence="2 3">
    <name type="scientific">Penicillium canescens</name>
    <dbReference type="NCBI Taxonomy" id="5083"/>
    <lineage>
        <taxon>Eukaryota</taxon>
        <taxon>Fungi</taxon>
        <taxon>Dikarya</taxon>
        <taxon>Ascomycota</taxon>
        <taxon>Pezizomycotina</taxon>
        <taxon>Eurotiomycetes</taxon>
        <taxon>Eurotiomycetidae</taxon>
        <taxon>Eurotiales</taxon>
        <taxon>Aspergillaceae</taxon>
        <taxon>Penicillium</taxon>
    </lineage>
</organism>
<evidence type="ECO:0000313" key="2">
    <source>
        <dbReference type="EMBL" id="KAJ6034489.1"/>
    </source>
</evidence>
<proteinExistence type="predicted"/>
<keyword evidence="3" id="KW-1185">Reference proteome</keyword>
<dbReference type="AlphaFoldDB" id="A0AAD6I657"/>
<feature type="region of interest" description="Disordered" evidence="1">
    <location>
        <begin position="1"/>
        <end position="20"/>
    </location>
</feature>
<sequence>MLDNLPSTTSHSRIPWSKGRSESICRAEKFEPPPAFCGEKFSTSSPQLCLFPMRERCRPTNHFNVSSAKVDLPGMRTSSAILRFIRVLRPKPPFPVTFATRLSRDLTCATDT</sequence>